<gene>
    <name evidence="3" type="ordered locus">Ppro_3416</name>
</gene>
<dbReference type="InterPro" id="IPR021136">
    <property type="entry name" value="Flagellar_hook_control-like_C"/>
</dbReference>
<evidence type="ECO:0000259" key="2">
    <source>
        <dbReference type="Pfam" id="PF02120"/>
    </source>
</evidence>
<dbReference type="STRING" id="338966.Ppro_3416"/>
<organism evidence="3 4">
    <name type="scientific">Pelobacter propionicus (strain DSM 2379 / NBRC 103807 / OttBd1)</name>
    <dbReference type="NCBI Taxonomy" id="338966"/>
    <lineage>
        <taxon>Bacteria</taxon>
        <taxon>Pseudomonadati</taxon>
        <taxon>Thermodesulfobacteriota</taxon>
        <taxon>Desulfuromonadia</taxon>
        <taxon>Desulfuromonadales</taxon>
        <taxon>Desulfuromonadaceae</taxon>
        <taxon>Pelobacter</taxon>
    </lineage>
</organism>
<dbReference type="OrthoDB" id="5296742at2"/>
<dbReference type="Gene3D" id="3.30.750.140">
    <property type="match status" value="1"/>
</dbReference>
<dbReference type="InterPro" id="IPR038610">
    <property type="entry name" value="FliK-like_C_sf"/>
</dbReference>
<evidence type="ECO:0000256" key="1">
    <source>
        <dbReference type="SAM" id="MobiDB-lite"/>
    </source>
</evidence>
<evidence type="ECO:0000313" key="4">
    <source>
        <dbReference type="Proteomes" id="UP000006732"/>
    </source>
</evidence>
<accession>A1AUI8</accession>
<feature type="region of interest" description="Disordered" evidence="1">
    <location>
        <begin position="561"/>
        <end position="581"/>
    </location>
</feature>
<feature type="domain" description="Flagellar hook-length control protein-like C-terminal" evidence="2">
    <location>
        <begin position="656"/>
        <end position="728"/>
    </location>
</feature>
<proteinExistence type="predicted"/>
<keyword evidence="4" id="KW-1185">Reference proteome</keyword>
<dbReference type="eggNOG" id="COG3144">
    <property type="taxonomic scope" value="Bacteria"/>
</dbReference>
<dbReference type="Pfam" id="PF02120">
    <property type="entry name" value="Flg_hook"/>
    <property type="match status" value="1"/>
</dbReference>
<protein>
    <recommendedName>
        <fullName evidence="2">Flagellar hook-length control protein-like C-terminal domain-containing protein</fullName>
    </recommendedName>
</protein>
<dbReference type="EMBL" id="CP000482">
    <property type="protein sequence ID" value="ABL01009.1"/>
    <property type="molecule type" value="Genomic_DNA"/>
</dbReference>
<name>A1AUI8_PELPD</name>
<dbReference type="KEGG" id="ppd:Ppro_3416"/>
<reference evidence="3 4" key="1">
    <citation type="submission" date="2006-10" db="EMBL/GenBank/DDBJ databases">
        <title>Complete sequence of chromosome of Pelobacter propionicus DSM 2379.</title>
        <authorList>
            <consortium name="US DOE Joint Genome Institute"/>
            <person name="Copeland A."/>
            <person name="Lucas S."/>
            <person name="Lapidus A."/>
            <person name="Barry K."/>
            <person name="Detter J.C."/>
            <person name="Glavina del Rio T."/>
            <person name="Hammon N."/>
            <person name="Israni S."/>
            <person name="Dalin E."/>
            <person name="Tice H."/>
            <person name="Pitluck S."/>
            <person name="Saunders E."/>
            <person name="Brettin T."/>
            <person name="Bruce D."/>
            <person name="Han C."/>
            <person name="Tapia R."/>
            <person name="Schmutz J."/>
            <person name="Larimer F."/>
            <person name="Land M."/>
            <person name="Hauser L."/>
            <person name="Kyrpides N."/>
            <person name="Kim E."/>
            <person name="Lovley D."/>
            <person name="Richardson P."/>
        </authorList>
    </citation>
    <scope>NUCLEOTIDE SEQUENCE [LARGE SCALE GENOMIC DNA]</scope>
    <source>
        <strain evidence="4">DSM 2379 / NBRC 103807 / OttBd1</strain>
    </source>
</reference>
<dbReference type="HOGENOM" id="CLU_390696_0_0_7"/>
<evidence type="ECO:0000313" key="3">
    <source>
        <dbReference type="EMBL" id="ABL01009.1"/>
    </source>
</evidence>
<dbReference type="RefSeq" id="WP_011737225.1">
    <property type="nucleotide sequence ID" value="NC_008609.1"/>
</dbReference>
<dbReference type="Proteomes" id="UP000006732">
    <property type="component" value="Chromosome"/>
</dbReference>
<sequence>MAIGSDIQQQVFDLLSKASNFSFVSADRDTAGIIGLTPGQRVTAQVLTTLPDSRVQVRLGSETLNLNLPMPVRSGQNLELTFVSSEPRSTFAIARQGGTTPPITLSDASRLLGLLAHSEQINDPRLRSSLQSISGLLRSSAGESGVLANLMDEALTYGTARGGETALPRTAAGSFPVSGGETATAQARLTAFESGASQILLQIARNSRFTLVEAINSPVVPLSLLPGQEVDAAVQGTLPGGRAFVTVAGTTLELVLPRTVQQGEILRLTFISSDPKPTFAMARPTPEGAQGGLSNAGRWLSSLEHSQGGISVQQSHVLDRLASVLRSLPADSPAFTAILDEAITYQTVMEGGRQHGAESAVSLMARQATQQQGNGIVLSDDMARLLQALIRGNRLALVEALNQQTQGVFFSAGQQLKGEVLASLGGGHFTVLVAGQMLEFTMPRGTRLGDRVSLFYIAGNARPTFLMTRFGRPGDSRVSETGRWLSGFLGSTAESAPAQETLGILRILLSGPPTDGAHVGSMLQQGLRESGLFYESHLARWFGGEYQLEDLLREPQGRLSRLNQSLPDTPPLDHQGEGTPQPALKDATLEAMEAAFQKAGRVLGHEDVADQSTLPLLRQQLESLQSGQIIFRGQLFEGQPLEWAVGEREARRNREGGQERTWDTTLRVDLPRLGAVAARLTLDGNRVAIELRAGESGAVELLGRERGKLVEQLQAAGLEPAEIGVLHDES</sequence>
<dbReference type="AlphaFoldDB" id="A1AUI8"/>